<evidence type="ECO:0000313" key="4">
    <source>
        <dbReference type="Proteomes" id="UP000031620"/>
    </source>
</evidence>
<dbReference type="PROSITE" id="PS51904">
    <property type="entry name" value="GLYCOSYL_HYDROL_F25_2"/>
    <property type="match status" value="1"/>
</dbReference>
<feature type="signal peptide" evidence="2">
    <location>
        <begin position="1"/>
        <end position="27"/>
    </location>
</feature>
<dbReference type="InterPro" id="IPR002053">
    <property type="entry name" value="Glyco_hydro_25"/>
</dbReference>
<proteinExistence type="inferred from homology"/>
<dbReference type="Proteomes" id="UP000031620">
    <property type="component" value="Chromosome"/>
</dbReference>
<dbReference type="InterPro" id="IPR017853">
    <property type="entry name" value="GH"/>
</dbReference>
<dbReference type="SUPFAM" id="SSF51445">
    <property type="entry name" value="(Trans)glycosidases"/>
    <property type="match status" value="1"/>
</dbReference>
<evidence type="ECO:0000313" key="3">
    <source>
        <dbReference type="EMBL" id="BAP85942.1"/>
    </source>
</evidence>
<reference evidence="3 4" key="1">
    <citation type="submission" date="2014-11" db="EMBL/GenBank/DDBJ databases">
        <title>Complete genome sequence and analysis of Lactobacillus hokkaidonensis LOOC260T.</title>
        <authorList>
            <person name="Tanizawa Y."/>
            <person name="Tohno M."/>
            <person name="Kaminuma E."/>
            <person name="Nakamura Y."/>
            <person name="Arita M."/>
        </authorList>
    </citation>
    <scope>NUCLEOTIDE SEQUENCE [LARGE SCALE GENOMIC DNA]</scope>
    <source>
        <strain evidence="3 4">LOOC260</strain>
    </source>
</reference>
<dbReference type="HOGENOM" id="CLU_709497_0_0_9"/>
<accession>A0A0A1GUH2</accession>
<organism evidence="3 4">
    <name type="scientific">Paucilactobacillus hokkaidonensis JCM 18461</name>
    <dbReference type="NCBI Taxonomy" id="1291742"/>
    <lineage>
        <taxon>Bacteria</taxon>
        <taxon>Bacillati</taxon>
        <taxon>Bacillota</taxon>
        <taxon>Bacilli</taxon>
        <taxon>Lactobacillales</taxon>
        <taxon>Lactobacillaceae</taxon>
        <taxon>Paucilactobacillus</taxon>
    </lineage>
</organism>
<evidence type="ECO:0000256" key="2">
    <source>
        <dbReference type="SAM" id="SignalP"/>
    </source>
</evidence>
<name>A0A0A1GUH2_9LACO</name>
<dbReference type="Pfam" id="PF01183">
    <property type="entry name" value="Glyco_hydro_25"/>
    <property type="match status" value="1"/>
</dbReference>
<dbReference type="Gene3D" id="3.20.20.80">
    <property type="entry name" value="Glycosidases"/>
    <property type="match status" value="1"/>
</dbReference>
<dbReference type="GO" id="GO:0016998">
    <property type="term" value="P:cell wall macromolecule catabolic process"/>
    <property type="evidence" value="ECO:0007669"/>
    <property type="project" value="InterPro"/>
</dbReference>
<dbReference type="PANTHER" id="PTHR34135:SF2">
    <property type="entry name" value="LYSOZYME"/>
    <property type="match status" value="1"/>
</dbReference>
<dbReference type="RefSeq" id="WP_052467332.1">
    <property type="nucleotide sequence ID" value="NZ_AP014680.1"/>
</dbReference>
<gene>
    <name evidence="3" type="ORF">LOOC260_114060</name>
</gene>
<dbReference type="KEGG" id="lho:LOOC260_114060"/>
<dbReference type="GO" id="GO:0016052">
    <property type="term" value="P:carbohydrate catabolic process"/>
    <property type="evidence" value="ECO:0007669"/>
    <property type="project" value="TreeGrafter"/>
</dbReference>
<dbReference type="AlphaFoldDB" id="A0A0A1GUH2"/>
<dbReference type="PANTHER" id="PTHR34135">
    <property type="entry name" value="LYSOZYME"/>
    <property type="match status" value="1"/>
</dbReference>
<sequence>MNKIKQLVITFVVAFLVVIGIGGTAHAARTDMLDVSDYNNNGQALTTQQYINLRNNYGIKAVNVKISEGQTWNASTAKANISNASQAGLYTNGYHFARYNSVVTAQAEARHAVQQAQVDGLGIGSVIVTDAESSAQSSVSKATNDQANQAFAQVVQQAGYRCDIYTMGSWVNTKMTVSDGTGWIAYYPYHVTTDRYTGNHAWQFSSTMTFTGLSGRYDVSQLYDNYYTANTDKNAVISNSQTTHVAINNKHTTTHKQAVSGTFRDGPYIIHRQTGVFTAGQTLRVFAYPGVQSTGAKYYKGESVIYDGYVRNGNYIYVSYLIKGGYHHYVAVRHNGVALGTFK</sequence>
<dbReference type="Gene3D" id="2.30.30.40">
    <property type="entry name" value="SH3 Domains"/>
    <property type="match status" value="1"/>
</dbReference>
<evidence type="ECO:0000256" key="1">
    <source>
        <dbReference type="ARBA" id="ARBA00010646"/>
    </source>
</evidence>
<comment type="similarity">
    <text evidence="1">Belongs to the glycosyl hydrolase 25 family.</text>
</comment>
<dbReference type="STRING" id="1291742.LOOC260_114060"/>
<keyword evidence="2" id="KW-0732">Signal</keyword>
<dbReference type="GO" id="GO:0009253">
    <property type="term" value="P:peptidoglycan catabolic process"/>
    <property type="evidence" value="ECO:0007669"/>
    <property type="project" value="InterPro"/>
</dbReference>
<feature type="chain" id="PRO_5009752218" evidence="2">
    <location>
        <begin position="28"/>
        <end position="343"/>
    </location>
</feature>
<dbReference type="EMBL" id="AP014680">
    <property type="protein sequence ID" value="BAP85942.1"/>
    <property type="molecule type" value="Genomic_DNA"/>
</dbReference>
<dbReference type="GO" id="GO:0003796">
    <property type="term" value="F:lysozyme activity"/>
    <property type="evidence" value="ECO:0007669"/>
    <property type="project" value="InterPro"/>
</dbReference>
<protein>
    <submittedName>
        <fullName evidence="3">Lysin</fullName>
    </submittedName>
</protein>